<dbReference type="Gene3D" id="3.90.70.10">
    <property type="entry name" value="Cysteine proteinases"/>
    <property type="match status" value="1"/>
</dbReference>
<feature type="non-terminal residue" evidence="2">
    <location>
        <position position="1"/>
    </location>
</feature>
<evidence type="ECO:0000313" key="3">
    <source>
        <dbReference type="Proteomes" id="UP001432027"/>
    </source>
</evidence>
<accession>A0AAV5T061</accession>
<proteinExistence type="predicted"/>
<reference evidence="2" key="1">
    <citation type="submission" date="2023-10" db="EMBL/GenBank/DDBJ databases">
        <title>Genome assembly of Pristionchus species.</title>
        <authorList>
            <person name="Yoshida K."/>
            <person name="Sommer R.J."/>
        </authorList>
    </citation>
    <scope>NUCLEOTIDE SEQUENCE</scope>
    <source>
        <strain evidence="2">RS0144</strain>
    </source>
</reference>
<dbReference type="EMBL" id="BTSX01000003">
    <property type="protein sequence ID" value="GMS87962.1"/>
    <property type="molecule type" value="Genomic_DNA"/>
</dbReference>
<organism evidence="2 3">
    <name type="scientific">Pristionchus entomophagus</name>
    <dbReference type="NCBI Taxonomy" id="358040"/>
    <lineage>
        <taxon>Eukaryota</taxon>
        <taxon>Metazoa</taxon>
        <taxon>Ecdysozoa</taxon>
        <taxon>Nematoda</taxon>
        <taxon>Chromadorea</taxon>
        <taxon>Rhabditida</taxon>
        <taxon>Rhabditina</taxon>
        <taxon>Diplogasteromorpha</taxon>
        <taxon>Diplogasteroidea</taxon>
        <taxon>Neodiplogasteridae</taxon>
        <taxon>Pristionchus</taxon>
    </lineage>
</organism>
<feature type="region of interest" description="Disordered" evidence="1">
    <location>
        <begin position="1"/>
        <end position="27"/>
    </location>
</feature>
<dbReference type="SUPFAM" id="SSF54001">
    <property type="entry name" value="Cysteine proteinases"/>
    <property type="match status" value="1"/>
</dbReference>
<evidence type="ECO:0000313" key="2">
    <source>
        <dbReference type="EMBL" id="GMS87962.1"/>
    </source>
</evidence>
<sequence>RISSSVDELSGAFQQLSSPSRPNDRVYPELNYSDDEEMLRDMPLPQAPVEWLLLQNTPASRTTDCFLNACVQFLRRNHDLLDFLRNRGPPEDRTSEAMRKHHMLDIMVNILTRVGPFIPTSFRKRLMEVLRGLERGFLITKQDASEIMIKIMSDLVPEVISSRFNIAITRRRRCRDNPDCRSPAALDPGAPLHIQKISTMNQIIDLEQILNGEWRQVNDGQVNDPRHCEYCCPCCAAHQSHDSDHCEEFRRNKTPFVEEERYQFEGDSKYTIIIFSILHPTERKDWALTPNCNMDR</sequence>
<dbReference type="Proteomes" id="UP001432027">
    <property type="component" value="Unassembled WGS sequence"/>
</dbReference>
<dbReference type="AlphaFoldDB" id="A0AAV5T061"/>
<feature type="non-terminal residue" evidence="2">
    <location>
        <position position="296"/>
    </location>
</feature>
<dbReference type="InterPro" id="IPR038765">
    <property type="entry name" value="Papain-like_cys_pep_sf"/>
</dbReference>
<name>A0AAV5T061_9BILA</name>
<evidence type="ECO:0000256" key="1">
    <source>
        <dbReference type="SAM" id="MobiDB-lite"/>
    </source>
</evidence>
<feature type="compositionally biased region" description="Polar residues" evidence="1">
    <location>
        <begin position="1"/>
        <end position="21"/>
    </location>
</feature>
<comment type="caution">
    <text evidence="2">The sequence shown here is derived from an EMBL/GenBank/DDBJ whole genome shotgun (WGS) entry which is preliminary data.</text>
</comment>
<keyword evidence="3" id="KW-1185">Reference proteome</keyword>
<gene>
    <name evidence="2" type="ORF">PENTCL1PPCAC_10137</name>
</gene>
<protein>
    <submittedName>
        <fullName evidence="2">Uncharacterized protein</fullName>
    </submittedName>
</protein>